<organism evidence="1 2">
    <name type="scientific">Patulibacter medicamentivorans</name>
    <dbReference type="NCBI Taxonomy" id="1097667"/>
    <lineage>
        <taxon>Bacteria</taxon>
        <taxon>Bacillati</taxon>
        <taxon>Actinomycetota</taxon>
        <taxon>Thermoleophilia</taxon>
        <taxon>Solirubrobacterales</taxon>
        <taxon>Patulibacteraceae</taxon>
        <taxon>Patulibacter</taxon>
    </lineage>
</organism>
<evidence type="ECO:0000313" key="1">
    <source>
        <dbReference type="EMBL" id="EHN10996.1"/>
    </source>
</evidence>
<comment type="caution">
    <text evidence="1">The sequence shown here is derived from an EMBL/GenBank/DDBJ whole genome shotgun (WGS) entry which is preliminary data.</text>
</comment>
<gene>
    <name evidence="1" type="ORF">PAI11_21280</name>
</gene>
<accession>H0E5N3</accession>
<evidence type="ECO:0000313" key="2">
    <source>
        <dbReference type="Proteomes" id="UP000005143"/>
    </source>
</evidence>
<keyword evidence="2" id="KW-1185">Reference proteome</keyword>
<dbReference type="EMBL" id="AGUD01000192">
    <property type="protein sequence ID" value="EHN10996.1"/>
    <property type="molecule type" value="Genomic_DNA"/>
</dbReference>
<dbReference type="Proteomes" id="UP000005143">
    <property type="component" value="Unassembled WGS sequence"/>
</dbReference>
<sequence length="73" mass="7952">MRPCTGTILRGERIPPPLVGDALRRPSTTLAPGPAFCCSMTRDGREQCSRPRVLDGVSWAAPRGRVRAPVRQP</sequence>
<proteinExistence type="predicted"/>
<dbReference type="AlphaFoldDB" id="H0E5N3"/>
<name>H0E5N3_9ACTN</name>
<reference evidence="1 2" key="1">
    <citation type="journal article" date="2013" name="Biodegradation">
        <title>Quantitative proteomic analysis of ibuprofen-degrading Patulibacter sp. strain I11.</title>
        <authorList>
            <person name="Almeida B."/>
            <person name="Kjeldal H."/>
            <person name="Lolas I."/>
            <person name="Knudsen A.D."/>
            <person name="Carvalho G."/>
            <person name="Nielsen K.L."/>
            <person name="Barreto Crespo M.T."/>
            <person name="Stensballe A."/>
            <person name="Nielsen J.L."/>
        </authorList>
    </citation>
    <scope>NUCLEOTIDE SEQUENCE [LARGE SCALE GENOMIC DNA]</scope>
    <source>
        <strain evidence="1 2">I11</strain>
    </source>
</reference>
<protein>
    <submittedName>
        <fullName evidence="1">Uncharacterized protein</fullName>
    </submittedName>
</protein>